<dbReference type="AlphaFoldDB" id="A0A9Q3CYU4"/>
<evidence type="ECO:0000313" key="4">
    <source>
        <dbReference type="Proteomes" id="UP000765509"/>
    </source>
</evidence>
<gene>
    <name evidence="3" type="ORF">O181_031038</name>
</gene>
<protein>
    <submittedName>
        <fullName evidence="3">Uncharacterized protein</fullName>
    </submittedName>
</protein>
<evidence type="ECO:0000256" key="2">
    <source>
        <dbReference type="SAM" id="SignalP"/>
    </source>
</evidence>
<organism evidence="3 4">
    <name type="scientific">Austropuccinia psidii MF-1</name>
    <dbReference type="NCBI Taxonomy" id="1389203"/>
    <lineage>
        <taxon>Eukaryota</taxon>
        <taxon>Fungi</taxon>
        <taxon>Dikarya</taxon>
        <taxon>Basidiomycota</taxon>
        <taxon>Pucciniomycotina</taxon>
        <taxon>Pucciniomycetes</taxon>
        <taxon>Pucciniales</taxon>
        <taxon>Sphaerophragmiaceae</taxon>
        <taxon>Austropuccinia</taxon>
    </lineage>
</organism>
<feature type="signal peptide" evidence="2">
    <location>
        <begin position="1"/>
        <end position="24"/>
    </location>
</feature>
<keyword evidence="4" id="KW-1185">Reference proteome</keyword>
<sequence length="202" mass="21909">MRLSDIPGLVLLVLTWVCYGTCRSAEEDPKPTSCDGVLMVNAVIPEILGVNNKPFTQFVGNLSYSLSMNGTLVLNNTATLKTWQCGQIKTQSHSTSTMRTLKNVYASAQMECFADFQDIDSSWVTKWSHASYGGLLYVSIIAHDGICATPPTLLDKSSPCNYNTTSDGGLKGNGQCRWLLNPQVHNLGDPEPSEEEGKAKGA</sequence>
<name>A0A9Q3CYU4_9BASI</name>
<comment type="caution">
    <text evidence="3">The sequence shown here is derived from an EMBL/GenBank/DDBJ whole genome shotgun (WGS) entry which is preliminary data.</text>
</comment>
<reference evidence="3" key="1">
    <citation type="submission" date="2021-03" db="EMBL/GenBank/DDBJ databases">
        <title>Draft genome sequence of rust myrtle Austropuccinia psidii MF-1, a brazilian biotype.</title>
        <authorList>
            <person name="Quecine M.C."/>
            <person name="Pachon D.M.R."/>
            <person name="Bonatelli M.L."/>
            <person name="Correr F.H."/>
            <person name="Franceschini L.M."/>
            <person name="Leite T.F."/>
            <person name="Margarido G.R.A."/>
            <person name="Almeida C.A."/>
            <person name="Ferrarezi J.A."/>
            <person name="Labate C.A."/>
        </authorList>
    </citation>
    <scope>NUCLEOTIDE SEQUENCE</scope>
    <source>
        <strain evidence="3">MF-1</strain>
    </source>
</reference>
<dbReference type="EMBL" id="AVOT02011026">
    <property type="protein sequence ID" value="MBW0491323.1"/>
    <property type="molecule type" value="Genomic_DNA"/>
</dbReference>
<feature type="region of interest" description="Disordered" evidence="1">
    <location>
        <begin position="182"/>
        <end position="202"/>
    </location>
</feature>
<dbReference type="Proteomes" id="UP000765509">
    <property type="component" value="Unassembled WGS sequence"/>
</dbReference>
<evidence type="ECO:0000313" key="3">
    <source>
        <dbReference type="EMBL" id="MBW0491323.1"/>
    </source>
</evidence>
<dbReference type="OrthoDB" id="2495263at2759"/>
<proteinExistence type="predicted"/>
<keyword evidence="2" id="KW-0732">Signal</keyword>
<accession>A0A9Q3CYU4</accession>
<evidence type="ECO:0000256" key="1">
    <source>
        <dbReference type="SAM" id="MobiDB-lite"/>
    </source>
</evidence>
<feature type="chain" id="PRO_5040165696" evidence="2">
    <location>
        <begin position="25"/>
        <end position="202"/>
    </location>
</feature>